<dbReference type="GO" id="GO:0005886">
    <property type="term" value="C:plasma membrane"/>
    <property type="evidence" value="ECO:0007669"/>
    <property type="project" value="TreeGrafter"/>
</dbReference>
<evidence type="ECO:0000256" key="4">
    <source>
        <dbReference type="ARBA" id="ARBA00023027"/>
    </source>
</evidence>
<proteinExistence type="inferred from homology"/>
<evidence type="ECO:0000256" key="3">
    <source>
        <dbReference type="ARBA" id="ARBA00023002"/>
    </source>
</evidence>
<gene>
    <name evidence="11" type="ordered locus">Mmc1_0055</name>
</gene>
<dbReference type="Pfam" id="PF05222">
    <property type="entry name" value="AlaDh_PNT_N"/>
    <property type="match status" value="1"/>
</dbReference>
<dbReference type="FunFam" id="3.40.50.720:FF:000049">
    <property type="entry name" value="Alanine dehydrogenase"/>
    <property type="match status" value="1"/>
</dbReference>
<dbReference type="EMBL" id="CP000471">
    <property type="protein sequence ID" value="ABK42584.1"/>
    <property type="molecule type" value="Genomic_DNA"/>
</dbReference>
<dbReference type="PROSITE" id="PS00837">
    <property type="entry name" value="ALADH_PNT_2"/>
    <property type="match status" value="1"/>
</dbReference>
<evidence type="ECO:0000259" key="9">
    <source>
        <dbReference type="SMART" id="SM01002"/>
    </source>
</evidence>
<dbReference type="NCBIfam" id="TIGR00518">
    <property type="entry name" value="alaDH"/>
    <property type="match status" value="1"/>
</dbReference>
<dbReference type="InterPro" id="IPR008143">
    <property type="entry name" value="Ala_DH/PNT_CS2"/>
</dbReference>
<dbReference type="AlphaFoldDB" id="A0L3P1"/>
<evidence type="ECO:0000313" key="11">
    <source>
        <dbReference type="EMBL" id="ABK42584.1"/>
    </source>
</evidence>
<feature type="domain" description="Alanine dehydrogenase/pyridine nucleotide transhydrogenase NAD(H)-binding" evidence="9">
    <location>
        <begin position="149"/>
        <end position="297"/>
    </location>
</feature>
<sequence>MIVGVVKEIRNQENRVALTPDGVETLIQHGHAVWVEQQAGLGSGFADHHYTERGAQLCPTAAQVWQSAQLMLKVKEPQIQEYPLLQPEQMLFTYFHFAASQSLTQAVIDAKCVAIAYETVENRAGHLPLLTPMSEVAGRMAIQESAKYLERAQGGRGILLGGVPGVAPATVVVIGAGVVGTEAARMAAGLGAHVKVLDINLERLRAIADMLPANVTTLAATPGTIREALQTADVVVGAVLLKGARAPKLISRALLKQMQPGAVIVDTAIDQGGIFETSRATTHENPVFIEEGIIHYCVTNMPGAVPITATRALTNATLPYVVKLADMGWQAACRDDAGLAMGLNIVQGQVVCQAVAQTFNLPHTPRATQLGVA</sequence>
<evidence type="ECO:0000259" key="10">
    <source>
        <dbReference type="SMART" id="SM01003"/>
    </source>
</evidence>
<evidence type="ECO:0000313" key="12">
    <source>
        <dbReference type="Proteomes" id="UP000002586"/>
    </source>
</evidence>
<feature type="binding site" evidence="7">
    <location>
        <position position="15"/>
    </location>
    <ligand>
        <name>substrate</name>
    </ligand>
</feature>
<dbReference type="PIRSF" id="PIRSF000183">
    <property type="entry name" value="Alanine_dh"/>
    <property type="match status" value="1"/>
</dbReference>
<comment type="similarity">
    <text evidence="1 5">Belongs to the AlaDH/PNT family.</text>
</comment>
<dbReference type="CDD" id="cd05305">
    <property type="entry name" value="L-AlaDH"/>
    <property type="match status" value="1"/>
</dbReference>
<keyword evidence="12" id="KW-1185">Reference proteome</keyword>
<evidence type="ECO:0000256" key="8">
    <source>
        <dbReference type="PIRSR" id="PIRSR000183-3"/>
    </source>
</evidence>
<dbReference type="PANTHER" id="PTHR42795">
    <property type="entry name" value="ALANINE DEHYDROGENASE"/>
    <property type="match status" value="1"/>
</dbReference>
<organism evidence="11 12">
    <name type="scientific">Magnetococcus marinus (strain ATCC BAA-1437 / JCM 17883 / MC-1)</name>
    <dbReference type="NCBI Taxonomy" id="156889"/>
    <lineage>
        <taxon>Bacteria</taxon>
        <taxon>Pseudomonadati</taxon>
        <taxon>Pseudomonadota</taxon>
        <taxon>Magnetococcia</taxon>
        <taxon>Magnetococcales</taxon>
        <taxon>Magnetococcaceae</taxon>
        <taxon>Magnetococcus</taxon>
    </lineage>
</organism>
<evidence type="ECO:0000256" key="1">
    <source>
        <dbReference type="ARBA" id="ARBA00005689"/>
    </source>
</evidence>
<accession>A0L3P1</accession>
<dbReference type="SUPFAM" id="SSF52283">
    <property type="entry name" value="Formate/glycerate dehydrogenase catalytic domain-like"/>
    <property type="match status" value="1"/>
</dbReference>
<dbReference type="PANTHER" id="PTHR42795:SF1">
    <property type="entry name" value="ALANINE DEHYDROGENASE"/>
    <property type="match status" value="1"/>
</dbReference>
<reference evidence="12" key="1">
    <citation type="journal article" date="2009" name="Appl. Environ. Microbiol.">
        <title>Complete genome sequence of the chemolithoautotrophic marine magnetotactic coccus strain MC-1.</title>
        <authorList>
            <person name="Schubbe S."/>
            <person name="Williams T.J."/>
            <person name="Xie G."/>
            <person name="Kiss H.E."/>
            <person name="Brettin T.S."/>
            <person name="Martinez D."/>
            <person name="Ross C.A."/>
            <person name="Schuler D."/>
            <person name="Cox B.L."/>
            <person name="Nealson K.H."/>
            <person name="Bazylinski D.A."/>
        </authorList>
    </citation>
    <scope>NUCLEOTIDE SEQUENCE [LARGE SCALE GENOMIC DNA]</scope>
    <source>
        <strain evidence="12">ATCC BAA-1437 / JCM 17883 / MC-1</strain>
    </source>
</reference>
<keyword evidence="8" id="KW-0547">Nucleotide-binding</keyword>
<feature type="binding site" evidence="8">
    <location>
        <position position="198"/>
    </location>
    <ligand>
        <name>NAD(+)</name>
        <dbReference type="ChEBI" id="CHEBI:57540"/>
    </ligand>
</feature>
<feature type="binding site" evidence="8">
    <location>
        <begin position="239"/>
        <end position="240"/>
    </location>
    <ligand>
        <name>NAD(+)</name>
        <dbReference type="ChEBI" id="CHEBI:57540"/>
    </ligand>
</feature>
<dbReference type="InterPro" id="IPR036291">
    <property type="entry name" value="NAD(P)-bd_dom_sf"/>
</dbReference>
<dbReference type="RefSeq" id="WP_011711758.1">
    <property type="nucleotide sequence ID" value="NC_008576.1"/>
</dbReference>
<evidence type="ECO:0000256" key="2">
    <source>
        <dbReference type="ARBA" id="ARBA00012897"/>
    </source>
</evidence>
<dbReference type="Gene3D" id="3.40.50.720">
    <property type="entry name" value="NAD(P)-binding Rossmann-like Domain"/>
    <property type="match status" value="2"/>
</dbReference>
<feature type="binding site" evidence="8">
    <location>
        <position position="134"/>
    </location>
    <ligand>
        <name>NAD(+)</name>
        <dbReference type="ChEBI" id="CHEBI:57540"/>
    </ligand>
</feature>
<dbReference type="InterPro" id="IPR007698">
    <property type="entry name" value="AlaDH/PNT_NAD(H)-bd"/>
</dbReference>
<protein>
    <recommendedName>
        <fullName evidence="2 5">Alanine dehydrogenase</fullName>
        <ecNumber evidence="2 5">1.4.1.1</ecNumber>
    </recommendedName>
</protein>
<evidence type="ECO:0000256" key="7">
    <source>
        <dbReference type="PIRSR" id="PIRSR000183-2"/>
    </source>
</evidence>
<dbReference type="Pfam" id="PF01262">
    <property type="entry name" value="AlaDh_PNT_C"/>
    <property type="match status" value="1"/>
</dbReference>
<feature type="binding site" evidence="8">
    <location>
        <position position="203"/>
    </location>
    <ligand>
        <name>NAD(+)</name>
        <dbReference type="ChEBI" id="CHEBI:57540"/>
    </ligand>
</feature>
<dbReference type="SMART" id="SM01002">
    <property type="entry name" value="AlaDh_PNT_C"/>
    <property type="match status" value="1"/>
</dbReference>
<dbReference type="GO" id="GO:0000286">
    <property type="term" value="F:alanine dehydrogenase activity"/>
    <property type="evidence" value="ECO:0007669"/>
    <property type="project" value="UniProtKB-UniRule"/>
</dbReference>
<evidence type="ECO:0000256" key="6">
    <source>
        <dbReference type="PIRSR" id="PIRSR000183-1"/>
    </source>
</evidence>
<evidence type="ECO:0000256" key="5">
    <source>
        <dbReference type="PIRNR" id="PIRNR000183"/>
    </source>
</evidence>
<feature type="domain" description="Alanine dehydrogenase/pyridine nucleotide transhydrogenase N-terminal" evidence="10">
    <location>
        <begin position="4"/>
        <end position="137"/>
    </location>
</feature>
<dbReference type="OrthoDB" id="9804592at2"/>
<dbReference type="GO" id="GO:0042853">
    <property type="term" value="P:L-alanine catabolic process"/>
    <property type="evidence" value="ECO:0007669"/>
    <property type="project" value="InterPro"/>
</dbReference>
<feature type="binding site" evidence="8">
    <location>
        <position position="279"/>
    </location>
    <ligand>
        <name>NAD(+)</name>
        <dbReference type="ChEBI" id="CHEBI:57540"/>
    </ligand>
</feature>
<dbReference type="InterPro" id="IPR007886">
    <property type="entry name" value="AlaDH/PNT_N"/>
</dbReference>
<dbReference type="STRING" id="156889.Mmc1_0055"/>
<feature type="active site" description="Proton donor/acceptor" evidence="6">
    <location>
        <position position="270"/>
    </location>
</feature>
<comment type="catalytic activity">
    <reaction evidence="5">
        <text>L-alanine + NAD(+) + H2O = pyruvate + NH4(+) + NADH + H(+)</text>
        <dbReference type="Rhea" id="RHEA:18405"/>
        <dbReference type="ChEBI" id="CHEBI:15361"/>
        <dbReference type="ChEBI" id="CHEBI:15377"/>
        <dbReference type="ChEBI" id="CHEBI:15378"/>
        <dbReference type="ChEBI" id="CHEBI:28938"/>
        <dbReference type="ChEBI" id="CHEBI:57540"/>
        <dbReference type="ChEBI" id="CHEBI:57945"/>
        <dbReference type="ChEBI" id="CHEBI:57972"/>
        <dbReference type="EC" id="1.4.1.1"/>
    </reaction>
</comment>
<keyword evidence="3 5" id="KW-0560">Oxidoreductase</keyword>
<dbReference type="HOGENOM" id="CLU_003376_3_0_5"/>
<dbReference type="SMART" id="SM01003">
    <property type="entry name" value="AlaDh_PNT_N"/>
    <property type="match status" value="1"/>
</dbReference>
<dbReference type="EC" id="1.4.1.1" evidence="2 5"/>
<dbReference type="eggNOG" id="COG0686">
    <property type="taxonomic scope" value="Bacteria"/>
</dbReference>
<dbReference type="SUPFAM" id="SSF51735">
    <property type="entry name" value="NAD(P)-binding Rossmann-fold domains"/>
    <property type="match status" value="1"/>
</dbReference>
<feature type="binding site" evidence="8">
    <location>
        <begin position="298"/>
        <end position="301"/>
    </location>
    <ligand>
        <name>NAD(+)</name>
        <dbReference type="ChEBI" id="CHEBI:57540"/>
    </ligand>
</feature>
<feature type="active site" description="Proton donor/acceptor" evidence="6">
    <location>
        <position position="96"/>
    </location>
</feature>
<dbReference type="KEGG" id="mgm:Mmc1_0055"/>
<dbReference type="GO" id="GO:0000166">
    <property type="term" value="F:nucleotide binding"/>
    <property type="evidence" value="ECO:0007669"/>
    <property type="project" value="UniProtKB-KW"/>
</dbReference>
<dbReference type="Proteomes" id="UP000002586">
    <property type="component" value="Chromosome"/>
</dbReference>
<keyword evidence="4 5" id="KW-0520">NAD</keyword>
<name>A0L3P1_MAGMM</name>
<feature type="binding site" evidence="7">
    <location>
        <position position="75"/>
    </location>
    <ligand>
        <name>substrate</name>
    </ligand>
</feature>
<dbReference type="InterPro" id="IPR008141">
    <property type="entry name" value="Ala_DH"/>
</dbReference>
<reference evidence="11 12" key="2">
    <citation type="journal article" date="2012" name="Int. J. Syst. Evol. Microbiol.">
        <title>Magnetococcus marinus gen. nov., sp. nov., a marine, magnetotactic bacterium that represents a novel lineage (Magnetococcaceae fam. nov.; Magnetococcales ord. nov.) at the base of the Alphaproteobacteria.</title>
        <authorList>
            <person name="Bazylinski D.A."/>
            <person name="Williams T.J."/>
            <person name="Lefevre C.T."/>
            <person name="Berg R.J."/>
            <person name="Zhang C.L."/>
            <person name="Bowser S.S."/>
            <person name="Dean A.J."/>
            <person name="Beveridge T.J."/>
        </authorList>
    </citation>
    <scope>NUCLEOTIDE SEQUENCE [LARGE SCALE GENOMIC DNA]</scope>
    <source>
        <strain evidence="12">ATCC BAA-1437 / JCM 17883 / MC-1</strain>
    </source>
</reference>